<reference evidence="3" key="1">
    <citation type="submission" date="2019-08" db="EMBL/GenBank/DDBJ databases">
        <authorList>
            <person name="Kucharzyk K."/>
            <person name="Murdoch R.W."/>
            <person name="Higgins S."/>
            <person name="Loffler F."/>
        </authorList>
    </citation>
    <scope>NUCLEOTIDE SEQUENCE</scope>
</reference>
<proteinExistence type="predicted"/>
<evidence type="ECO:0000259" key="2">
    <source>
        <dbReference type="Pfam" id="PF14285"/>
    </source>
</evidence>
<protein>
    <recommendedName>
        <fullName evidence="2">DUF4367 domain-containing protein</fullName>
    </recommendedName>
</protein>
<accession>A0A645EEQ3</accession>
<dbReference type="EMBL" id="VSSQ01046565">
    <property type="protein sequence ID" value="MPN00525.1"/>
    <property type="molecule type" value="Genomic_DNA"/>
</dbReference>
<organism evidence="3">
    <name type="scientific">bioreactor metagenome</name>
    <dbReference type="NCBI Taxonomy" id="1076179"/>
    <lineage>
        <taxon>unclassified sequences</taxon>
        <taxon>metagenomes</taxon>
        <taxon>ecological metagenomes</taxon>
    </lineage>
</organism>
<sequence length="237" mass="26681">MNENNVSFDLALDFALRENARREMEQLPRPSELETMYPDMSALDAKLSALLEKMKSHKHRVRPARIIRKALLVAAIAMALFSCLMLASSDVRNAVVNTIIEWTNRDMGIRFEIQGDPLTALPDGYGPHYIPEGLVFNDAASATESDGSFYYAYQSEDGSKALDIQVRILQNGSMTWMDNEHTTYDKITFNGAKAYLGTFQKHKGYVMIWASDGVENTIYAEGNISLSDIYKIAENLY</sequence>
<feature type="transmembrane region" description="Helical" evidence="1">
    <location>
        <begin position="66"/>
        <end position="87"/>
    </location>
</feature>
<feature type="domain" description="DUF4367" evidence="2">
    <location>
        <begin position="125"/>
        <end position="236"/>
    </location>
</feature>
<gene>
    <name evidence="3" type="ORF">SDC9_147720</name>
</gene>
<name>A0A645EEQ3_9ZZZZ</name>
<evidence type="ECO:0000313" key="3">
    <source>
        <dbReference type="EMBL" id="MPN00525.1"/>
    </source>
</evidence>
<keyword evidence="1" id="KW-1133">Transmembrane helix</keyword>
<dbReference type="Pfam" id="PF14285">
    <property type="entry name" value="DUF4367"/>
    <property type="match status" value="1"/>
</dbReference>
<keyword evidence="1" id="KW-0472">Membrane</keyword>
<comment type="caution">
    <text evidence="3">The sequence shown here is derived from an EMBL/GenBank/DDBJ whole genome shotgun (WGS) entry which is preliminary data.</text>
</comment>
<evidence type="ECO:0000256" key="1">
    <source>
        <dbReference type="SAM" id="Phobius"/>
    </source>
</evidence>
<dbReference type="AlphaFoldDB" id="A0A645EEQ3"/>
<keyword evidence="1" id="KW-0812">Transmembrane</keyword>
<dbReference type="InterPro" id="IPR025377">
    <property type="entry name" value="DUF4367"/>
</dbReference>